<name>A0A2S2NG38_SCHGA</name>
<reference evidence="2" key="1">
    <citation type="submission" date="2018-04" db="EMBL/GenBank/DDBJ databases">
        <title>Transcriptome of Schizaphis graminum biotype I.</title>
        <authorList>
            <person name="Scully E.D."/>
            <person name="Geib S.M."/>
            <person name="Palmer N.A."/>
            <person name="Koch K."/>
            <person name="Bradshaw J."/>
            <person name="Heng-Moss T."/>
            <person name="Sarath G."/>
        </authorList>
    </citation>
    <scope>NUCLEOTIDE SEQUENCE</scope>
</reference>
<evidence type="ECO:0000259" key="1">
    <source>
        <dbReference type="Pfam" id="PF21788"/>
    </source>
</evidence>
<sequence length="142" mass="16217">MIKLIQNTLGDKKIIINGKNEMIKWEYIISKLYEKEKEEGQRAGTKLTSKHIYYGNHKMNVRLAAQVVSTSISDALLFTKTKDSSFDGCNATAEFCLMFNNAFDILNACKKLSNTPFNGAITEGDVKYMKHFMKNLKYMLLN</sequence>
<feature type="domain" description="Transposable element P transposase-like GTP-binding insertion" evidence="1">
    <location>
        <begin position="1"/>
        <end position="114"/>
    </location>
</feature>
<proteinExistence type="predicted"/>
<dbReference type="Pfam" id="PF21788">
    <property type="entry name" value="TNP-like_GBD"/>
    <property type="match status" value="1"/>
</dbReference>
<dbReference type="InterPro" id="IPR048366">
    <property type="entry name" value="TNP-like_GBD"/>
</dbReference>
<evidence type="ECO:0000313" key="2">
    <source>
        <dbReference type="EMBL" id="MBY16137.1"/>
    </source>
</evidence>
<dbReference type="AlphaFoldDB" id="A0A2S2NG38"/>
<organism evidence="2">
    <name type="scientific">Schizaphis graminum</name>
    <name type="common">Green bug aphid</name>
    <dbReference type="NCBI Taxonomy" id="13262"/>
    <lineage>
        <taxon>Eukaryota</taxon>
        <taxon>Metazoa</taxon>
        <taxon>Ecdysozoa</taxon>
        <taxon>Arthropoda</taxon>
        <taxon>Hexapoda</taxon>
        <taxon>Insecta</taxon>
        <taxon>Pterygota</taxon>
        <taxon>Neoptera</taxon>
        <taxon>Paraneoptera</taxon>
        <taxon>Hemiptera</taxon>
        <taxon>Sternorrhyncha</taxon>
        <taxon>Aphidomorpha</taxon>
        <taxon>Aphidoidea</taxon>
        <taxon>Aphididae</taxon>
        <taxon>Aphidini</taxon>
        <taxon>Schizaphis</taxon>
    </lineage>
</organism>
<dbReference type="EMBL" id="GGMR01003518">
    <property type="protein sequence ID" value="MBY16137.1"/>
    <property type="molecule type" value="Transcribed_RNA"/>
</dbReference>
<accession>A0A2S2NG38</accession>
<gene>
    <name evidence="2" type="ORF">g.15212</name>
</gene>
<protein>
    <recommendedName>
        <fullName evidence="1">Transposable element P transposase-like GTP-binding insertion domain-containing protein</fullName>
    </recommendedName>
</protein>